<evidence type="ECO:0000313" key="5">
    <source>
        <dbReference type="EMBL" id="ACT46775.1"/>
    </source>
</evidence>
<protein>
    <submittedName>
        <fullName evidence="5">Ribosomal protein S18</fullName>
    </submittedName>
</protein>
<dbReference type="EMBL" id="GQ358203">
    <property type="protein sequence ID" value="ACT46775.1"/>
    <property type="molecule type" value="Genomic_DNA"/>
</dbReference>
<dbReference type="Gene3D" id="4.10.640.10">
    <property type="entry name" value="Ribosomal protein S18"/>
    <property type="match status" value="1"/>
</dbReference>
<reference evidence="5" key="1">
    <citation type="journal article" date="2009" name="Genome Biol. Evol.">
        <title>The complete plastid genome sequence of the secondarily nonphotosynthetic alga Cryptomonas paramecium: reduction, compaction, and accelerated evolutionary rate.</title>
        <authorList>
            <person name="Donaher N."/>
            <person name="Tanifuji G."/>
            <person name="Onodera N.T."/>
            <person name="Malfatti S.A."/>
            <person name="Chain P.S."/>
            <person name="Hara Y."/>
            <person name="Archibald J.M."/>
        </authorList>
    </citation>
    <scope>NUCLEOTIDE SEQUENCE</scope>
    <source>
        <strain evidence="5">CCAP977/2a</strain>
    </source>
</reference>
<dbReference type="PANTHER" id="PTHR13479:SF40">
    <property type="entry name" value="SMALL RIBOSOMAL SUBUNIT PROTEIN BS18M"/>
    <property type="match status" value="1"/>
</dbReference>
<keyword evidence="3 4" id="KW-0687">Ribonucleoprotein</keyword>
<dbReference type="PRINTS" id="PR00974">
    <property type="entry name" value="RIBOSOMALS18"/>
</dbReference>
<dbReference type="RefSeq" id="YP_003359239.1">
    <property type="nucleotide sequence ID" value="NC_013703.1"/>
</dbReference>
<dbReference type="Pfam" id="PF01084">
    <property type="entry name" value="Ribosomal_S18"/>
    <property type="match status" value="1"/>
</dbReference>
<proteinExistence type="inferred from homology"/>
<evidence type="ECO:0000256" key="1">
    <source>
        <dbReference type="ARBA" id="ARBA00005589"/>
    </source>
</evidence>
<geneLocation type="plastid" evidence="5"/>
<sequence length="69" mass="8063">MVRKYKFPRRFLPLDQEISYRSFELLVSFLTSQGKIVPRSVSRVTLKQQRKISKAIKTARSLKVLVVPV</sequence>
<dbReference type="GeneID" id="8715185"/>
<dbReference type="NCBIfam" id="TIGR00165">
    <property type="entry name" value="S18"/>
    <property type="match status" value="1"/>
</dbReference>
<gene>
    <name evidence="5" type="primary">rps18</name>
    <name evidence="5" type="ORF">CRPAC_p023</name>
</gene>
<dbReference type="InterPro" id="IPR001648">
    <property type="entry name" value="Ribosomal_bS18"/>
</dbReference>
<organism evidence="5">
    <name type="scientific">Cryptomonas paramaecium</name>
    <dbReference type="NCBI Taxonomy" id="2898"/>
    <lineage>
        <taxon>Eukaryota</taxon>
        <taxon>Cryptophyceae</taxon>
        <taxon>Cryptomonadales</taxon>
        <taxon>Cryptomonadaceae</taxon>
        <taxon>Cryptomonas</taxon>
    </lineage>
</organism>
<dbReference type="InterPro" id="IPR036870">
    <property type="entry name" value="Ribosomal_bS18_sf"/>
</dbReference>
<dbReference type="GO" id="GO:0006412">
    <property type="term" value="P:translation"/>
    <property type="evidence" value="ECO:0007669"/>
    <property type="project" value="InterPro"/>
</dbReference>
<name>D2IS83_9CRYP</name>
<evidence type="ECO:0000256" key="4">
    <source>
        <dbReference type="RuleBase" id="RU003910"/>
    </source>
</evidence>
<dbReference type="PANTHER" id="PTHR13479">
    <property type="entry name" value="30S RIBOSOMAL PROTEIN S18"/>
    <property type="match status" value="1"/>
</dbReference>
<dbReference type="SUPFAM" id="SSF46911">
    <property type="entry name" value="Ribosomal protein S18"/>
    <property type="match status" value="1"/>
</dbReference>
<evidence type="ECO:0000256" key="3">
    <source>
        <dbReference type="ARBA" id="ARBA00023274"/>
    </source>
</evidence>
<dbReference type="GO" id="GO:0005763">
    <property type="term" value="C:mitochondrial small ribosomal subunit"/>
    <property type="evidence" value="ECO:0007669"/>
    <property type="project" value="TreeGrafter"/>
</dbReference>
<dbReference type="AlphaFoldDB" id="D2IS83"/>
<dbReference type="GO" id="GO:0070181">
    <property type="term" value="F:small ribosomal subunit rRNA binding"/>
    <property type="evidence" value="ECO:0007669"/>
    <property type="project" value="TreeGrafter"/>
</dbReference>
<evidence type="ECO:0000256" key="2">
    <source>
        <dbReference type="ARBA" id="ARBA00022980"/>
    </source>
</evidence>
<keyword evidence="5" id="KW-0934">Plastid</keyword>
<accession>D2IS83</accession>
<comment type="similarity">
    <text evidence="1 4">Belongs to the bacterial ribosomal protein bS18 family.</text>
</comment>
<dbReference type="GO" id="GO:0003735">
    <property type="term" value="F:structural constituent of ribosome"/>
    <property type="evidence" value="ECO:0007669"/>
    <property type="project" value="InterPro"/>
</dbReference>
<keyword evidence="2 4" id="KW-0689">Ribosomal protein</keyword>